<feature type="domain" description="Thioesterase" evidence="2">
    <location>
        <begin position="18"/>
        <end position="116"/>
    </location>
</feature>
<dbReference type="RefSeq" id="WP_045312338.1">
    <property type="nucleotide sequence ID" value="NZ_JYJG01000099.1"/>
</dbReference>
<evidence type="ECO:0000256" key="1">
    <source>
        <dbReference type="ARBA" id="ARBA00007169"/>
    </source>
</evidence>
<name>A0A0F0GZ01_LENAE</name>
<comment type="similarity">
    <text evidence="1">Belongs to the thioesterase family.</text>
</comment>
<dbReference type="SUPFAM" id="SSF53474">
    <property type="entry name" value="alpha/beta-Hydrolases"/>
    <property type="match status" value="1"/>
</dbReference>
<evidence type="ECO:0000259" key="2">
    <source>
        <dbReference type="Pfam" id="PF00975"/>
    </source>
</evidence>
<dbReference type="EMBL" id="JYJG01000099">
    <property type="protein sequence ID" value="KJK48694.1"/>
    <property type="molecule type" value="Genomic_DNA"/>
</dbReference>
<evidence type="ECO:0000313" key="4">
    <source>
        <dbReference type="Proteomes" id="UP000033393"/>
    </source>
</evidence>
<proteinExistence type="inferred from homology"/>
<dbReference type="InterPro" id="IPR012223">
    <property type="entry name" value="TEII"/>
</dbReference>
<dbReference type="AlphaFoldDB" id="A0A0F0GZ01"/>
<keyword evidence="4" id="KW-1185">Reference proteome</keyword>
<reference evidence="3 4" key="1">
    <citation type="submission" date="2015-02" db="EMBL/GenBank/DDBJ databases">
        <authorList>
            <person name="Ju K.-S."/>
            <person name="Doroghazi J.R."/>
            <person name="Metcalf W."/>
        </authorList>
    </citation>
    <scope>NUCLEOTIDE SEQUENCE [LARGE SCALE GENOMIC DNA]</scope>
    <source>
        <strain evidence="3 4">NRRL B-16140</strain>
    </source>
</reference>
<accession>A0A0F0GZ01</accession>
<gene>
    <name evidence="3" type="ORF">UK23_16095</name>
</gene>
<sequence length="208" mass="22105">MSTWTAPLRVTALPAKARLVVFPHAGAGPGAYLPLLRDLQPLIEVRGVTLPGRERRRGEPVGTTAQAAVEGITAELAALRRIPTVFFGHSLGGTLALACASQCDALVVSGSVPPSTREIPRTDLAAADLMLALELLAEHRRTVVPVPLTALAGAEDEVVPVKLVSLWENHTSAPFREVVLPGGHFFPFVPARRDEVCRQIEHAALVSA</sequence>
<dbReference type="GO" id="GO:0008610">
    <property type="term" value="P:lipid biosynthetic process"/>
    <property type="evidence" value="ECO:0007669"/>
    <property type="project" value="TreeGrafter"/>
</dbReference>
<dbReference type="Proteomes" id="UP000033393">
    <property type="component" value="Unassembled WGS sequence"/>
</dbReference>
<dbReference type="PANTHER" id="PTHR11487">
    <property type="entry name" value="THIOESTERASE"/>
    <property type="match status" value="1"/>
</dbReference>
<dbReference type="InterPro" id="IPR001031">
    <property type="entry name" value="Thioesterase"/>
</dbReference>
<dbReference type="PANTHER" id="PTHR11487:SF0">
    <property type="entry name" value="S-ACYL FATTY ACID SYNTHASE THIOESTERASE, MEDIUM CHAIN"/>
    <property type="match status" value="1"/>
</dbReference>
<dbReference type="PATRIC" id="fig|68170.10.peg.4084"/>
<comment type="caution">
    <text evidence="3">The sequence shown here is derived from an EMBL/GenBank/DDBJ whole genome shotgun (WGS) entry which is preliminary data.</text>
</comment>
<dbReference type="Pfam" id="PF00975">
    <property type="entry name" value="Thioesterase"/>
    <property type="match status" value="1"/>
</dbReference>
<evidence type="ECO:0000313" key="3">
    <source>
        <dbReference type="EMBL" id="KJK48694.1"/>
    </source>
</evidence>
<dbReference type="InterPro" id="IPR029058">
    <property type="entry name" value="AB_hydrolase_fold"/>
</dbReference>
<protein>
    <recommendedName>
        <fullName evidence="2">Thioesterase domain-containing protein</fullName>
    </recommendedName>
</protein>
<dbReference type="OrthoDB" id="8480037at2"/>
<organism evidence="3 4">
    <name type="scientific">Lentzea aerocolonigenes</name>
    <name type="common">Lechevalieria aerocolonigenes</name>
    <name type="synonym">Saccharothrix aerocolonigenes</name>
    <dbReference type="NCBI Taxonomy" id="68170"/>
    <lineage>
        <taxon>Bacteria</taxon>
        <taxon>Bacillati</taxon>
        <taxon>Actinomycetota</taxon>
        <taxon>Actinomycetes</taxon>
        <taxon>Pseudonocardiales</taxon>
        <taxon>Pseudonocardiaceae</taxon>
        <taxon>Lentzea</taxon>
    </lineage>
</organism>
<dbReference type="Gene3D" id="3.40.50.1820">
    <property type="entry name" value="alpha/beta hydrolase"/>
    <property type="match status" value="1"/>
</dbReference>